<dbReference type="PANTHER" id="PTHR48047:SF197">
    <property type="entry name" value="SCOPOLETIN GLUCOSYLTRANSFERASE-LIKE"/>
    <property type="match status" value="1"/>
</dbReference>
<sequence>PLCAIIDFLIGWTKGVFWKFNIPVIGLFTIGVCTAAMEWGAWKVNAGDLKPGETLPVPELPEEMSLTHSDMLRKSFGQPRGSSGPKQGGGGPPKLGDHPPWVPKIQGSIGLMFNACDYIDRTFIEYMANQMGMPAWGMGPLLPQQYWNSSGSLIHNRERQSNFTEDEITQWLDSKRKPRKSVSYVAFGSEVGPTMEEHPQLAGALEELDRPFVWVIQPESGGLDKKVDRGLIICGWVPQLLILSHKSMGGFLSHCGWNSTMEAIGRGIPFLAWPVRGDQYFNAKLVVSYHKVGYRVAHDLSLLITKDDILKGVERLMGDIQMKRRVVALSAQFEHGFPATSVTALDAFEDFI</sequence>
<feature type="region of interest" description="Disordered" evidence="4">
    <location>
        <begin position="75"/>
        <end position="99"/>
    </location>
</feature>
<dbReference type="Pfam" id="PF00201">
    <property type="entry name" value="UDPGT"/>
    <property type="match status" value="1"/>
</dbReference>
<dbReference type="AlphaFoldDB" id="A0A1Q3D6T9"/>
<proteinExistence type="inferred from homology"/>
<protein>
    <submittedName>
        <fullName evidence="5">UDPGT domain-containing protein</fullName>
    </submittedName>
</protein>
<evidence type="ECO:0000256" key="3">
    <source>
        <dbReference type="ARBA" id="ARBA00022679"/>
    </source>
</evidence>
<dbReference type="GO" id="GO:0035251">
    <property type="term" value="F:UDP-glucosyltransferase activity"/>
    <property type="evidence" value="ECO:0007669"/>
    <property type="project" value="TreeGrafter"/>
</dbReference>
<comment type="similarity">
    <text evidence="1">Belongs to the UDP-glycosyltransferase family.</text>
</comment>
<evidence type="ECO:0000256" key="1">
    <source>
        <dbReference type="ARBA" id="ARBA00009995"/>
    </source>
</evidence>
<dbReference type="OrthoDB" id="5835829at2759"/>
<keyword evidence="2" id="KW-0328">Glycosyltransferase</keyword>
<feature type="non-terminal residue" evidence="5">
    <location>
        <position position="1"/>
    </location>
</feature>
<keyword evidence="6" id="KW-1185">Reference proteome</keyword>
<name>A0A1Q3D6T9_CEPFO</name>
<evidence type="ECO:0000313" key="6">
    <source>
        <dbReference type="Proteomes" id="UP000187406"/>
    </source>
</evidence>
<feature type="non-terminal residue" evidence="5">
    <location>
        <position position="352"/>
    </location>
</feature>
<evidence type="ECO:0000256" key="4">
    <source>
        <dbReference type="SAM" id="MobiDB-lite"/>
    </source>
</evidence>
<dbReference type="InterPro" id="IPR002213">
    <property type="entry name" value="UDP_glucos_trans"/>
</dbReference>
<dbReference type="EMBL" id="BDDD01004699">
    <property type="protein sequence ID" value="GAV88151.1"/>
    <property type="molecule type" value="Genomic_DNA"/>
</dbReference>
<dbReference type="PANTHER" id="PTHR48047">
    <property type="entry name" value="GLYCOSYLTRANSFERASE"/>
    <property type="match status" value="1"/>
</dbReference>
<gene>
    <name evidence="5" type="ORF">CFOL_v3_31574</name>
</gene>
<evidence type="ECO:0000313" key="5">
    <source>
        <dbReference type="EMBL" id="GAV88151.1"/>
    </source>
</evidence>
<dbReference type="FunFam" id="3.40.50.2000:FF:000060">
    <property type="entry name" value="Glycosyltransferase"/>
    <property type="match status" value="1"/>
</dbReference>
<dbReference type="Proteomes" id="UP000187406">
    <property type="component" value="Unassembled WGS sequence"/>
</dbReference>
<dbReference type="Gene3D" id="3.40.50.2000">
    <property type="entry name" value="Glycogen Phosphorylase B"/>
    <property type="match status" value="2"/>
</dbReference>
<accession>A0A1Q3D6T9</accession>
<reference evidence="6" key="1">
    <citation type="submission" date="2016-04" db="EMBL/GenBank/DDBJ databases">
        <title>Cephalotus genome sequencing.</title>
        <authorList>
            <person name="Fukushima K."/>
            <person name="Hasebe M."/>
            <person name="Fang X."/>
        </authorList>
    </citation>
    <scope>NUCLEOTIDE SEQUENCE [LARGE SCALE GENOMIC DNA]</scope>
    <source>
        <strain evidence="6">cv. St1</strain>
    </source>
</reference>
<organism evidence="5 6">
    <name type="scientific">Cephalotus follicularis</name>
    <name type="common">Albany pitcher plant</name>
    <dbReference type="NCBI Taxonomy" id="3775"/>
    <lineage>
        <taxon>Eukaryota</taxon>
        <taxon>Viridiplantae</taxon>
        <taxon>Streptophyta</taxon>
        <taxon>Embryophyta</taxon>
        <taxon>Tracheophyta</taxon>
        <taxon>Spermatophyta</taxon>
        <taxon>Magnoliopsida</taxon>
        <taxon>eudicotyledons</taxon>
        <taxon>Gunneridae</taxon>
        <taxon>Pentapetalae</taxon>
        <taxon>rosids</taxon>
        <taxon>fabids</taxon>
        <taxon>Oxalidales</taxon>
        <taxon>Cephalotaceae</taxon>
        <taxon>Cephalotus</taxon>
    </lineage>
</organism>
<dbReference type="InParanoid" id="A0A1Q3D6T9"/>
<evidence type="ECO:0000256" key="2">
    <source>
        <dbReference type="ARBA" id="ARBA00022676"/>
    </source>
</evidence>
<comment type="caution">
    <text evidence="5">The sequence shown here is derived from an EMBL/GenBank/DDBJ whole genome shotgun (WGS) entry which is preliminary data.</text>
</comment>
<dbReference type="SUPFAM" id="SSF53756">
    <property type="entry name" value="UDP-Glycosyltransferase/glycogen phosphorylase"/>
    <property type="match status" value="1"/>
</dbReference>
<keyword evidence="3" id="KW-0808">Transferase</keyword>
<dbReference type="CDD" id="cd03784">
    <property type="entry name" value="GT1_Gtf-like"/>
    <property type="match status" value="1"/>
</dbReference>